<gene>
    <name evidence="1" type="ORF">CMV_020899</name>
</gene>
<organism evidence="1 2">
    <name type="scientific">Castanea mollissima</name>
    <name type="common">Chinese chestnut</name>
    <dbReference type="NCBI Taxonomy" id="60419"/>
    <lineage>
        <taxon>Eukaryota</taxon>
        <taxon>Viridiplantae</taxon>
        <taxon>Streptophyta</taxon>
        <taxon>Embryophyta</taxon>
        <taxon>Tracheophyta</taxon>
        <taxon>Spermatophyta</taxon>
        <taxon>Magnoliopsida</taxon>
        <taxon>eudicotyledons</taxon>
        <taxon>Gunneridae</taxon>
        <taxon>Pentapetalae</taxon>
        <taxon>rosids</taxon>
        <taxon>fabids</taxon>
        <taxon>Fagales</taxon>
        <taxon>Fagaceae</taxon>
        <taxon>Castanea</taxon>
    </lineage>
</organism>
<evidence type="ECO:0000313" key="2">
    <source>
        <dbReference type="Proteomes" id="UP000737018"/>
    </source>
</evidence>
<accession>A0A8J4V9S8</accession>
<comment type="caution">
    <text evidence="1">The sequence shown here is derived from an EMBL/GenBank/DDBJ whole genome shotgun (WGS) entry which is preliminary data.</text>
</comment>
<proteinExistence type="predicted"/>
<dbReference type="EMBL" id="JRKL02003976">
    <property type="protein sequence ID" value="KAF3953683.1"/>
    <property type="molecule type" value="Genomic_DNA"/>
</dbReference>
<dbReference type="AlphaFoldDB" id="A0A8J4V9S8"/>
<sequence>MQQRTDPTLLGNYPDQQYRNQAMLATGMQNLGSAYLLRHQVMQFQQPLQCLQQPGSHTSLMQQQQQQQQQQAVHLNILQVQTQVLSENMPQHLIQQSLNNQQEDQAWQQQHTYQNALHIRSDQLHQRLQSNVHSSSFVKAGFMDPSKVLKIY</sequence>
<keyword evidence="2" id="KW-1185">Reference proteome</keyword>
<reference evidence="1" key="1">
    <citation type="submission" date="2020-03" db="EMBL/GenBank/DDBJ databases">
        <title>Castanea mollissima Vanexum genome sequencing.</title>
        <authorList>
            <person name="Staton M."/>
        </authorList>
    </citation>
    <scope>NUCLEOTIDE SEQUENCE</scope>
    <source>
        <tissue evidence="1">Leaf</tissue>
    </source>
</reference>
<protein>
    <submittedName>
        <fullName evidence="1">Uncharacterized protein</fullName>
    </submittedName>
</protein>
<dbReference type="Proteomes" id="UP000737018">
    <property type="component" value="Unassembled WGS sequence"/>
</dbReference>
<name>A0A8J4V9S8_9ROSI</name>
<evidence type="ECO:0000313" key="1">
    <source>
        <dbReference type="EMBL" id="KAF3953683.1"/>
    </source>
</evidence>